<reference evidence="2 3" key="1">
    <citation type="submission" date="2017-01" db="EMBL/GenBank/DDBJ databases">
        <title>Bacillus cereus isolates.</title>
        <authorList>
            <person name="Beno S.M."/>
        </authorList>
    </citation>
    <scope>NUCLEOTIDE SEQUENCE [LARGE SCALE GENOMIC DNA]</scope>
    <source>
        <strain evidence="2 3">FSL M7-1219</strain>
    </source>
</reference>
<evidence type="ECO:0000313" key="2">
    <source>
        <dbReference type="EMBL" id="OOR31338.1"/>
    </source>
</evidence>
<proteinExistence type="predicted"/>
<evidence type="ECO:0000313" key="3">
    <source>
        <dbReference type="Proteomes" id="UP000191124"/>
    </source>
</evidence>
<name>A0A1S9VA48_BACCE</name>
<organism evidence="2 3">
    <name type="scientific">Bacillus cereus</name>
    <dbReference type="NCBI Taxonomy" id="1396"/>
    <lineage>
        <taxon>Bacteria</taxon>
        <taxon>Bacillati</taxon>
        <taxon>Bacillota</taxon>
        <taxon>Bacilli</taxon>
        <taxon>Bacillales</taxon>
        <taxon>Bacillaceae</taxon>
        <taxon>Bacillus</taxon>
        <taxon>Bacillus cereus group</taxon>
    </lineage>
</organism>
<sequence length="88" mass="10184">MLNCLSKSNVNYYYNFIPQTHTSYEWRNFVESLTLFRSPVVLIRITGVFYFSRYLRALKLPPQNSAGAKKLGGSRADNQWGMNKTPTD</sequence>
<accession>A0A1S9VA48</accession>
<dbReference type="EMBL" id="MUAL01000001">
    <property type="protein sequence ID" value="OOR31338.1"/>
    <property type="molecule type" value="Genomic_DNA"/>
</dbReference>
<dbReference type="Proteomes" id="UP000191124">
    <property type="component" value="Unassembled WGS sequence"/>
</dbReference>
<feature type="region of interest" description="Disordered" evidence="1">
    <location>
        <begin position="63"/>
        <end position="88"/>
    </location>
</feature>
<dbReference type="AlphaFoldDB" id="A0A1S9VA48"/>
<comment type="caution">
    <text evidence="2">The sequence shown here is derived from an EMBL/GenBank/DDBJ whole genome shotgun (WGS) entry which is preliminary data.</text>
</comment>
<feature type="compositionally biased region" description="Polar residues" evidence="1">
    <location>
        <begin position="76"/>
        <end position="88"/>
    </location>
</feature>
<gene>
    <name evidence="2" type="ORF">BW892_00485</name>
</gene>
<protein>
    <submittedName>
        <fullName evidence="2">Uncharacterized protein</fullName>
    </submittedName>
</protein>
<evidence type="ECO:0000256" key="1">
    <source>
        <dbReference type="SAM" id="MobiDB-lite"/>
    </source>
</evidence>